<feature type="transmembrane region" description="Helical" evidence="5">
    <location>
        <begin position="342"/>
        <end position="365"/>
    </location>
</feature>
<sequence>GGRYTPRLIVTIIANIIGATVPIGWHLSVINAPQHVIKPFCNESMYSHYGIDLSESNLDLVWAFVVSIFLAGGLLGAVFGDRILHKVGRKFSFEICVLSHVIGAILFTVAKFASSVELLVLGRLLVGFGSGLATCVVPIYLAEICPPHISTIVSATLPVGSSTGNLLAQVLAMKHVLGNEEAWAVLLATIGVPCLLCLFLTVIVPESPYYLYTIKKKDSEAIKVLSQLRGLTPEEVVQTSEFHTYKKERADLEREEESEKWDLKKIWQKQTHLRMPVSICLLSHMAQQLSGIAMVFYYSTSVFRAAGLNDNQTYIANIGAAIFNIFMAAFAVWLISRFTLRTLILSSSLTTGISLTGLAVSLIYLPGNESLFLPYSCVTFFVLFVISFGIGLGSVPFSLPS</sequence>
<dbReference type="AlphaFoldDB" id="A0AA88I5A6"/>
<name>A0AA88I5A6_ARTSF</name>
<evidence type="ECO:0000256" key="2">
    <source>
        <dbReference type="ARBA" id="ARBA00022692"/>
    </source>
</evidence>
<dbReference type="InterPro" id="IPR003663">
    <property type="entry name" value="Sugar/inositol_transpt"/>
</dbReference>
<keyword evidence="8" id="KW-1185">Reference proteome</keyword>
<evidence type="ECO:0000256" key="4">
    <source>
        <dbReference type="ARBA" id="ARBA00023136"/>
    </source>
</evidence>
<keyword evidence="4 5" id="KW-0472">Membrane</keyword>
<feature type="transmembrane region" description="Helical" evidence="5">
    <location>
        <begin position="60"/>
        <end position="79"/>
    </location>
</feature>
<comment type="caution">
    <text evidence="7">The sequence shown here is derived from an EMBL/GenBank/DDBJ whole genome shotgun (WGS) entry which is preliminary data.</text>
</comment>
<feature type="transmembrane region" description="Helical" evidence="5">
    <location>
        <begin position="91"/>
        <end position="114"/>
    </location>
</feature>
<dbReference type="Proteomes" id="UP001187531">
    <property type="component" value="Unassembled WGS sequence"/>
</dbReference>
<dbReference type="InterPro" id="IPR020846">
    <property type="entry name" value="MFS_dom"/>
</dbReference>
<dbReference type="Gene3D" id="1.20.1250.20">
    <property type="entry name" value="MFS general substrate transporter like domains"/>
    <property type="match status" value="1"/>
</dbReference>
<dbReference type="PRINTS" id="PR00171">
    <property type="entry name" value="SUGRTRNSPORT"/>
</dbReference>
<dbReference type="PANTHER" id="PTHR23503">
    <property type="entry name" value="SOLUTE CARRIER FAMILY 2"/>
    <property type="match status" value="1"/>
</dbReference>
<dbReference type="GO" id="GO:0015149">
    <property type="term" value="F:hexose transmembrane transporter activity"/>
    <property type="evidence" value="ECO:0007669"/>
    <property type="project" value="TreeGrafter"/>
</dbReference>
<evidence type="ECO:0000256" key="1">
    <source>
        <dbReference type="ARBA" id="ARBA00004141"/>
    </source>
</evidence>
<feature type="domain" description="Major facilitator superfamily (MFS) profile" evidence="6">
    <location>
        <begin position="12"/>
        <end position="401"/>
    </location>
</feature>
<protein>
    <recommendedName>
        <fullName evidence="6">Major facilitator superfamily (MFS) profile domain-containing protein</fullName>
    </recommendedName>
</protein>
<evidence type="ECO:0000259" key="6">
    <source>
        <dbReference type="PROSITE" id="PS50850"/>
    </source>
</evidence>
<dbReference type="PANTHER" id="PTHR23503:SF127">
    <property type="entry name" value="FI08437P-RELATED"/>
    <property type="match status" value="1"/>
</dbReference>
<evidence type="ECO:0000313" key="7">
    <source>
        <dbReference type="EMBL" id="KAK2722105.1"/>
    </source>
</evidence>
<proteinExistence type="predicted"/>
<accession>A0AA88I5A6</accession>
<keyword evidence="2 5" id="KW-0812">Transmembrane</keyword>
<dbReference type="InterPro" id="IPR045263">
    <property type="entry name" value="GLUT"/>
</dbReference>
<gene>
    <name evidence="7" type="ORF">QYM36_002604</name>
</gene>
<feature type="transmembrane region" description="Helical" evidence="5">
    <location>
        <begin position="183"/>
        <end position="204"/>
    </location>
</feature>
<dbReference type="GO" id="GO:0016020">
    <property type="term" value="C:membrane"/>
    <property type="evidence" value="ECO:0007669"/>
    <property type="project" value="UniProtKB-SubCell"/>
</dbReference>
<dbReference type="InterPro" id="IPR036259">
    <property type="entry name" value="MFS_trans_sf"/>
</dbReference>
<feature type="transmembrane region" description="Helical" evidence="5">
    <location>
        <begin position="120"/>
        <end position="142"/>
    </location>
</feature>
<dbReference type="PROSITE" id="PS50850">
    <property type="entry name" value="MFS"/>
    <property type="match status" value="1"/>
</dbReference>
<comment type="subcellular location">
    <subcellularLocation>
        <location evidence="1">Membrane</location>
        <topology evidence="1">Multi-pass membrane protein</topology>
    </subcellularLocation>
</comment>
<dbReference type="Pfam" id="PF00083">
    <property type="entry name" value="Sugar_tr"/>
    <property type="match status" value="1"/>
</dbReference>
<reference evidence="7" key="1">
    <citation type="submission" date="2023-07" db="EMBL/GenBank/DDBJ databases">
        <title>Chromosome-level genome assembly of Artemia franciscana.</title>
        <authorList>
            <person name="Jo E."/>
        </authorList>
    </citation>
    <scope>NUCLEOTIDE SEQUENCE</scope>
    <source>
        <tissue evidence="7">Whole body</tissue>
    </source>
</reference>
<dbReference type="InterPro" id="IPR005828">
    <property type="entry name" value="MFS_sugar_transport-like"/>
</dbReference>
<keyword evidence="3 5" id="KW-1133">Transmembrane helix</keyword>
<dbReference type="EMBL" id="JAVRJZ010000005">
    <property type="protein sequence ID" value="KAK2722105.1"/>
    <property type="molecule type" value="Genomic_DNA"/>
</dbReference>
<feature type="transmembrane region" description="Helical" evidence="5">
    <location>
        <begin position="273"/>
        <end position="299"/>
    </location>
</feature>
<feature type="non-terminal residue" evidence="7">
    <location>
        <position position="1"/>
    </location>
</feature>
<feature type="transmembrane region" description="Helical" evidence="5">
    <location>
        <begin position="314"/>
        <end position="335"/>
    </location>
</feature>
<feature type="non-terminal residue" evidence="7">
    <location>
        <position position="401"/>
    </location>
</feature>
<evidence type="ECO:0000256" key="3">
    <source>
        <dbReference type="ARBA" id="ARBA00022989"/>
    </source>
</evidence>
<feature type="transmembrane region" description="Helical" evidence="5">
    <location>
        <begin position="7"/>
        <end position="25"/>
    </location>
</feature>
<organism evidence="7 8">
    <name type="scientific">Artemia franciscana</name>
    <name type="common">Brine shrimp</name>
    <name type="synonym">Artemia sanfranciscana</name>
    <dbReference type="NCBI Taxonomy" id="6661"/>
    <lineage>
        <taxon>Eukaryota</taxon>
        <taxon>Metazoa</taxon>
        <taxon>Ecdysozoa</taxon>
        <taxon>Arthropoda</taxon>
        <taxon>Crustacea</taxon>
        <taxon>Branchiopoda</taxon>
        <taxon>Anostraca</taxon>
        <taxon>Artemiidae</taxon>
        <taxon>Artemia</taxon>
    </lineage>
</organism>
<feature type="transmembrane region" description="Helical" evidence="5">
    <location>
        <begin position="149"/>
        <end position="171"/>
    </location>
</feature>
<dbReference type="SUPFAM" id="SSF103473">
    <property type="entry name" value="MFS general substrate transporter"/>
    <property type="match status" value="1"/>
</dbReference>
<feature type="transmembrane region" description="Helical" evidence="5">
    <location>
        <begin position="371"/>
        <end position="395"/>
    </location>
</feature>
<evidence type="ECO:0000313" key="8">
    <source>
        <dbReference type="Proteomes" id="UP001187531"/>
    </source>
</evidence>
<evidence type="ECO:0000256" key="5">
    <source>
        <dbReference type="SAM" id="Phobius"/>
    </source>
</evidence>